<dbReference type="PANTHER" id="PTHR11552">
    <property type="entry name" value="GLUCOSE-METHANOL-CHOLINE GMC OXIDOREDUCTASE"/>
    <property type="match status" value="1"/>
</dbReference>
<dbReference type="Pfam" id="PF00732">
    <property type="entry name" value="GMC_oxred_N"/>
    <property type="match status" value="1"/>
</dbReference>
<dbReference type="SUPFAM" id="SSF54373">
    <property type="entry name" value="FAD-linked reductases, C-terminal domain"/>
    <property type="match status" value="1"/>
</dbReference>
<dbReference type="GeneID" id="20672497"/>
<evidence type="ECO:0000313" key="10">
    <source>
        <dbReference type="Proteomes" id="UP000030671"/>
    </source>
</evidence>
<dbReference type="PANTHER" id="PTHR11552:SF147">
    <property type="entry name" value="CHOLINE DEHYDROGENASE, MITOCHONDRIAL"/>
    <property type="match status" value="1"/>
</dbReference>
<keyword evidence="7" id="KW-0732">Signal</keyword>
<evidence type="ECO:0000256" key="3">
    <source>
        <dbReference type="ARBA" id="ARBA00022630"/>
    </source>
</evidence>
<feature type="binding site" evidence="6">
    <location>
        <position position="262"/>
    </location>
    <ligand>
        <name>FAD</name>
        <dbReference type="ChEBI" id="CHEBI:57692"/>
    </ligand>
</feature>
<keyword evidence="10" id="KW-1185">Reference proteome</keyword>
<dbReference type="PIRSF" id="PIRSF000137">
    <property type="entry name" value="Alcohol_oxidase"/>
    <property type="match status" value="1"/>
</dbReference>
<dbReference type="eggNOG" id="KOG1238">
    <property type="taxonomic scope" value="Eukaryota"/>
</dbReference>
<dbReference type="InterPro" id="IPR000172">
    <property type="entry name" value="GMC_OxRdtase_N"/>
</dbReference>
<comment type="similarity">
    <text evidence="2">Belongs to the GMC oxidoreductase family.</text>
</comment>
<feature type="binding site" evidence="6">
    <location>
        <begin position="531"/>
        <end position="532"/>
    </location>
    <ligand>
        <name>FAD</name>
        <dbReference type="ChEBI" id="CHEBI:57692"/>
    </ligand>
</feature>
<evidence type="ECO:0000256" key="6">
    <source>
        <dbReference type="PIRSR" id="PIRSR000137-2"/>
    </source>
</evidence>
<dbReference type="RefSeq" id="XP_009552489.1">
    <property type="nucleotide sequence ID" value="XM_009554194.1"/>
</dbReference>
<feature type="binding site" evidence="6">
    <location>
        <begin position="122"/>
        <end position="125"/>
    </location>
    <ligand>
        <name>FAD</name>
        <dbReference type="ChEBI" id="CHEBI:57692"/>
    </ligand>
</feature>
<feature type="binding site" evidence="6">
    <location>
        <begin position="577"/>
        <end position="578"/>
    </location>
    <ligand>
        <name>FAD</name>
        <dbReference type="ChEBI" id="CHEBI:57692"/>
    </ligand>
</feature>
<feature type="chain" id="PRO_5004844917" evidence="7">
    <location>
        <begin position="21"/>
        <end position="607"/>
    </location>
</feature>
<protein>
    <submittedName>
        <fullName evidence="9">Aryl-alcohol oxidase 6</fullName>
    </submittedName>
</protein>
<dbReference type="Proteomes" id="UP000030671">
    <property type="component" value="Unassembled WGS sequence"/>
</dbReference>
<reference evidence="9 10" key="1">
    <citation type="journal article" date="2012" name="New Phytol.">
        <title>Insight into trade-off between wood decay and parasitism from the genome of a fungal forest pathogen.</title>
        <authorList>
            <person name="Olson A."/>
            <person name="Aerts A."/>
            <person name="Asiegbu F."/>
            <person name="Belbahri L."/>
            <person name="Bouzid O."/>
            <person name="Broberg A."/>
            <person name="Canback B."/>
            <person name="Coutinho P.M."/>
            <person name="Cullen D."/>
            <person name="Dalman K."/>
            <person name="Deflorio G."/>
            <person name="van Diepen L.T."/>
            <person name="Dunand C."/>
            <person name="Duplessis S."/>
            <person name="Durling M."/>
            <person name="Gonthier P."/>
            <person name="Grimwood J."/>
            <person name="Fossdal C.G."/>
            <person name="Hansson D."/>
            <person name="Henrissat B."/>
            <person name="Hietala A."/>
            <person name="Himmelstrand K."/>
            <person name="Hoffmeister D."/>
            <person name="Hogberg N."/>
            <person name="James T.Y."/>
            <person name="Karlsson M."/>
            <person name="Kohler A."/>
            <person name="Kues U."/>
            <person name="Lee Y.H."/>
            <person name="Lin Y.C."/>
            <person name="Lind M."/>
            <person name="Lindquist E."/>
            <person name="Lombard V."/>
            <person name="Lucas S."/>
            <person name="Lunden K."/>
            <person name="Morin E."/>
            <person name="Murat C."/>
            <person name="Park J."/>
            <person name="Raffaello T."/>
            <person name="Rouze P."/>
            <person name="Salamov A."/>
            <person name="Schmutz J."/>
            <person name="Solheim H."/>
            <person name="Stahlberg J."/>
            <person name="Velez H."/>
            <person name="de Vries R.P."/>
            <person name="Wiebenga A."/>
            <person name="Woodward S."/>
            <person name="Yakovlev I."/>
            <person name="Garbelotto M."/>
            <person name="Martin F."/>
            <person name="Grigoriev I.V."/>
            <person name="Stenlid J."/>
        </authorList>
    </citation>
    <scope>NUCLEOTIDE SEQUENCE [LARGE SCALE GENOMIC DNA]</scope>
    <source>
        <strain evidence="9 10">TC 32-1</strain>
    </source>
</reference>
<sequence>MVSAFLAALSASLALRPVLGAIYTDPSVLPKTQYDYVVVGAGIGGGVVASRLAEVPGNKVLLIEAGFSHEGIEEIQVPFLCTSLSPNTFLDWNYTTTAQAGLNNRVIPYPRGRLLGGSSSTNWMVWTRGSVDDYNRYAKVSGDPGWSWDALKPYVKKLEKVVAPADGHNTTGQIDPAVHGHTGPLQISVQEFPSPVDKQTIETTKELSEFPFVLDMNAGYPIGIGWSQYSISNGTRDSSATAYIAPAIAAHKNFDVLINAQVTKLLQTGTEDSLPVFKGVQFARNANSTLYSVNATKELVLSAGSVATPQLLMLSGIGNKTHLASVGIKGIVDLPDVGQHMQDHPLLPNVWYVNDTYTYDDVIRNQTLAGLDMQTWRETRKGQFSSPPLSQIGWFRLPDNASIFQTYPDPSAGKNSAHFEFIFSSAFNSGVESMPSTGRFLTITSNLMTPVARGSITLASSNPFALPIVDPGLLNSPFDIFLIREAIKAAKRVVAAPAWKGYVLEPFGPLATAETDAEIEAYARSHTSTIWHPTSTASMSAWNATGGVVNPDLTVKKVRGLRIVDASILPYVPSAHPQAAIYTIAERAADLIKAAAQTKRGSTHRWA</sequence>
<dbReference type="InParanoid" id="W4JP81"/>
<keyword evidence="4 6" id="KW-0274">FAD</keyword>
<dbReference type="InterPro" id="IPR036188">
    <property type="entry name" value="FAD/NAD-bd_sf"/>
</dbReference>
<evidence type="ECO:0000256" key="7">
    <source>
        <dbReference type="SAM" id="SignalP"/>
    </source>
</evidence>
<gene>
    <name evidence="9" type="primary">aao6</name>
    <name evidence="9" type="ORF">HETIRDRAFT_39531</name>
</gene>
<proteinExistence type="inferred from homology"/>
<feature type="active site" description="Proton donor" evidence="5">
    <location>
        <position position="532"/>
    </location>
</feature>
<evidence type="ECO:0000313" key="9">
    <source>
        <dbReference type="EMBL" id="ETW75274.1"/>
    </source>
</evidence>
<evidence type="ECO:0000256" key="2">
    <source>
        <dbReference type="ARBA" id="ARBA00010790"/>
    </source>
</evidence>
<dbReference type="GO" id="GO:0016614">
    <property type="term" value="F:oxidoreductase activity, acting on CH-OH group of donors"/>
    <property type="evidence" value="ECO:0007669"/>
    <property type="project" value="InterPro"/>
</dbReference>
<evidence type="ECO:0000259" key="8">
    <source>
        <dbReference type="PROSITE" id="PS00624"/>
    </source>
</evidence>
<keyword evidence="3" id="KW-0285">Flavoprotein</keyword>
<dbReference type="OrthoDB" id="269227at2759"/>
<feature type="active site" description="Proton acceptor" evidence="5">
    <location>
        <position position="576"/>
    </location>
</feature>
<dbReference type="EMBL" id="KI925466">
    <property type="protein sequence ID" value="ETW75274.1"/>
    <property type="molecule type" value="Genomic_DNA"/>
</dbReference>
<dbReference type="GO" id="GO:0050660">
    <property type="term" value="F:flavin adenine dinucleotide binding"/>
    <property type="evidence" value="ECO:0007669"/>
    <property type="project" value="InterPro"/>
</dbReference>
<evidence type="ECO:0000256" key="4">
    <source>
        <dbReference type="ARBA" id="ARBA00022827"/>
    </source>
</evidence>
<dbReference type="PROSITE" id="PS00624">
    <property type="entry name" value="GMC_OXRED_2"/>
    <property type="match status" value="1"/>
</dbReference>
<feature type="domain" description="Glucose-methanol-choline oxidoreductase N-terminal" evidence="8">
    <location>
        <begin position="304"/>
        <end position="318"/>
    </location>
</feature>
<dbReference type="HOGENOM" id="CLU_002865_6_3_1"/>
<evidence type="ECO:0000256" key="5">
    <source>
        <dbReference type="PIRSR" id="PIRSR000137-1"/>
    </source>
</evidence>
<comment type="cofactor">
    <cofactor evidence="1 6">
        <name>FAD</name>
        <dbReference type="ChEBI" id="CHEBI:57692"/>
    </cofactor>
</comment>
<organism evidence="9 10">
    <name type="scientific">Heterobasidion irregulare (strain TC 32-1)</name>
    <dbReference type="NCBI Taxonomy" id="747525"/>
    <lineage>
        <taxon>Eukaryota</taxon>
        <taxon>Fungi</taxon>
        <taxon>Dikarya</taxon>
        <taxon>Basidiomycota</taxon>
        <taxon>Agaricomycotina</taxon>
        <taxon>Agaricomycetes</taxon>
        <taxon>Russulales</taxon>
        <taxon>Bondarzewiaceae</taxon>
        <taxon>Heterobasidion</taxon>
        <taxon>Heterobasidion annosum species complex</taxon>
    </lineage>
</organism>
<dbReference type="InterPro" id="IPR012132">
    <property type="entry name" value="GMC_OxRdtase"/>
</dbReference>
<accession>W4JP81</accession>
<dbReference type="AlphaFoldDB" id="W4JP81"/>
<dbReference type="Pfam" id="PF05199">
    <property type="entry name" value="GMC_oxred_C"/>
    <property type="match status" value="1"/>
</dbReference>
<evidence type="ECO:0000256" key="1">
    <source>
        <dbReference type="ARBA" id="ARBA00001974"/>
    </source>
</evidence>
<dbReference type="KEGG" id="hir:HETIRDRAFT_39531"/>
<dbReference type="SUPFAM" id="SSF51905">
    <property type="entry name" value="FAD/NAD(P)-binding domain"/>
    <property type="match status" value="1"/>
</dbReference>
<name>W4JP81_HETIT</name>
<dbReference type="InterPro" id="IPR007867">
    <property type="entry name" value="GMC_OxRtase_C"/>
</dbReference>
<feature type="signal peptide" evidence="7">
    <location>
        <begin position="1"/>
        <end position="20"/>
    </location>
</feature>
<dbReference type="Gene3D" id="3.50.50.60">
    <property type="entry name" value="FAD/NAD(P)-binding domain"/>
    <property type="match status" value="1"/>
</dbReference>
<dbReference type="Gene3D" id="3.30.560.10">
    <property type="entry name" value="Glucose Oxidase, domain 3"/>
    <property type="match status" value="1"/>
</dbReference>